<sequence>MELLLTLDRAGDDGRGPLPLHVQLEEQLRDGIRGGQLAPGTRLPATRELARQLSVSRGVVVEAYAQLTAEGYLTTRRGAGTIVAAVAARPEPPVPPSRVPRSAPEDFHPGMPDLAGFPRAAWIRSLRTVARDAPDAAYGYVDPVGAPELRATLARYLGRARGVGAPPERLVVTTGLTQGVALVARALARRGARRVVVEDPGFMVHRGVLAHCGLEPVPVAVDAEGLRTELLDGLSADAALVTPAHQSPLGGVLGPRRRAELLEWARRERAIVIEDDYDAEYRYDRGPVGALQGLAPELVAYAGCASKVLAPGLRLGWLAVPAELLDGVRAEKALDDLGTPVFDQLALADFVERGELDRHLRRMRPRYRARRDALVAALAEHLPTWRIGGVAAGLHTVALLPKEVDERSLLARAERSGMRLHGLSWFRVAPGPPGVVLGYGGLSEAAIARLVPQLGAVYAEELAAAAR</sequence>
<keyword evidence="7" id="KW-0808">Transferase</keyword>
<dbReference type="GO" id="GO:0003677">
    <property type="term" value="F:DNA binding"/>
    <property type="evidence" value="ECO:0007669"/>
    <property type="project" value="UniProtKB-KW"/>
</dbReference>
<evidence type="ECO:0000259" key="6">
    <source>
        <dbReference type="PROSITE" id="PS50949"/>
    </source>
</evidence>
<protein>
    <submittedName>
        <fullName evidence="7">GntR family transcriptional regulator/MocR family aminotransferase</fullName>
    </submittedName>
</protein>
<comment type="caution">
    <text evidence="7">The sequence shown here is derived from an EMBL/GenBank/DDBJ whole genome shotgun (WGS) entry which is preliminary data.</text>
</comment>
<dbReference type="SUPFAM" id="SSF53383">
    <property type="entry name" value="PLP-dependent transferases"/>
    <property type="match status" value="1"/>
</dbReference>
<dbReference type="RefSeq" id="WP_183344392.1">
    <property type="nucleotide sequence ID" value="NZ_JACHNU010000007.1"/>
</dbReference>
<dbReference type="PANTHER" id="PTHR46577:SF1">
    <property type="entry name" value="HTH-TYPE TRANSCRIPTIONAL REGULATORY PROTEIN GABR"/>
    <property type="match status" value="1"/>
</dbReference>
<keyword evidence="7" id="KW-0032">Aminotransferase</keyword>
<dbReference type="Gene3D" id="1.10.10.10">
    <property type="entry name" value="Winged helix-like DNA-binding domain superfamily/Winged helix DNA-binding domain"/>
    <property type="match status" value="1"/>
</dbReference>
<dbReference type="InterPro" id="IPR000524">
    <property type="entry name" value="Tscrpt_reg_HTH_GntR"/>
</dbReference>
<dbReference type="GO" id="GO:0008483">
    <property type="term" value="F:transaminase activity"/>
    <property type="evidence" value="ECO:0007669"/>
    <property type="project" value="UniProtKB-KW"/>
</dbReference>
<dbReference type="SMART" id="SM00345">
    <property type="entry name" value="HTH_GNTR"/>
    <property type="match status" value="1"/>
</dbReference>
<dbReference type="InterPro" id="IPR051446">
    <property type="entry name" value="HTH_trans_reg/aminotransferase"/>
</dbReference>
<evidence type="ECO:0000256" key="3">
    <source>
        <dbReference type="ARBA" id="ARBA00023015"/>
    </source>
</evidence>
<keyword evidence="2" id="KW-0663">Pyridoxal phosphate</keyword>
<dbReference type="PROSITE" id="PS50949">
    <property type="entry name" value="HTH_GNTR"/>
    <property type="match status" value="1"/>
</dbReference>
<reference evidence="7 8" key="1">
    <citation type="submission" date="2020-08" db="EMBL/GenBank/DDBJ databases">
        <title>Genomic Encyclopedia of Archaeal and Bacterial Type Strains, Phase II (KMG-II): from individual species to whole genera.</title>
        <authorList>
            <person name="Goeker M."/>
        </authorList>
    </citation>
    <scope>NUCLEOTIDE SEQUENCE [LARGE SCALE GENOMIC DNA]</scope>
    <source>
        <strain evidence="7 8">DSM 23288</strain>
    </source>
</reference>
<comment type="similarity">
    <text evidence="1">In the C-terminal section; belongs to the class-I pyridoxal-phosphate-dependent aminotransferase family.</text>
</comment>
<dbReference type="AlphaFoldDB" id="A0A840IK28"/>
<dbReference type="InterPro" id="IPR036390">
    <property type="entry name" value="WH_DNA-bd_sf"/>
</dbReference>
<keyword evidence="8" id="KW-1185">Reference proteome</keyword>
<dbReference type="GO" id="GO:0003700">
    <property type="term" value="F:DNA-binding transcription factor activity"/>
    <property type="evidence" value="ECO:0007669"/>
    <property type="project" value="InterPro"/>
</dbReference>
<dbReference type="GO" id="GO:0030170">
    <property type="term" value="F:pyridoxal phosphate binding"/>
    <property type="evidence" value="ECO:0007669"/>
    <property type="project" value="InterPro"/>
</dbReference>
<dbReference type="Pfam" id="PF00155">
    <property type="entry name" value="Aminotran_1_2"/>
    <property type="match status" value="1"/>
</dbReference>
<dbReference type="SUPFAM" id="SSF46785">
    <property type="entry name" value="Winged helix' DNA-binding domain"/>
    <property type="match status" value="1"/>
</dbReference>
<dbReference type="PANTHER" id="PTHR46577">
    <property type="entry name" value="HTH-TYPE TRANSCRIPTIONAL REGULATORY PROTEIN GABR"/>
    <property type="match status" value="1"/>
</dbReference>
<keyword evidence="4" id="KW-0238">DNA-binding</keyword>
<dbReference type="InterPro" id="IPR015424">
    <property type="entry name" value="PyrdxlP-dep_Trfase"/>
</dbReference>
<organism evidence="7 8">
    <name type="scientific">Conexibacter arvalis</name>
    <dbReference type="NCBI Taxonomy" id="912552"/>
    <lineage>
        <taxon>Bacteria</taxon>
        <taxon>Bacillati</taxon>
        <taxon>Actinomycetota</taxon>
        <taxon>Thermoleophilia</taxon>
        <taxon>Solirubrobacterales</taxon>
        <taxon>Conexibacteraceae</taxon>
        <taxon>Conexibacter</taxon>
    </lineage>
</organism>
<proteinExistence type="inferred from homology"/>
<evidence type="ECO:0000313" key="7">
    <source>
        <dbReference type="EMBL" id="MBB4664374.1"/>
    </source>
</evidence>
<evidence type="ECO:0000256" key="1">
    <source>
        <dbReference type="ARBA" id="ARBA00005384"/>
    </source>
</evidence>
<accession>A0A840IK28</accession>
<dbReference type="CDD" id="cd00609">
    <property type="entry name" value="AAT_like"/>
    <property type="match status" value="1"/>
</dbReference>
<dbReference type="InterPro" id="IPR004839">
    <property type="entry name" value="Aminotransferase_I/II_large"/>
</dbReference>
<dbReference type="PRINTS" id="PR00035">
    <property type="entry name" value="HTHGNTR"/>
</dbReference>
<dbReference type="Pfam" id="PF00392">
    <property type="entry name" value="GntR"/>
    <property type="match status" value="1"/>
</dbReference>
<dbReference type="Proteomes" id="UP000585272">
    <property type="component" value="Unassembled WGS sequence"/>
</dbReference>
<name>A0A840IK28_9ACTN</name>
<dbReference type="CDD" id="cd07377">
    <property type="entry name" value="WHTH_GntR"/>
    <property type="match status" value="1"/>
</dbReference>
<feature type="domain" description="HTH gntR-type" evidence="6">
    <location>
        <begin position="18"/>
        <end position="86"/>
    </location>
</feature>
<dbReference type="Gene3D" id="3.40.640.10">
    <property type="entry name" value="Type I PLP-dependent aspartate aminotransferase-like (Major domain)"/>
    <property type="match status" value="1"/>
</dbReference>
<dbReference type="EMBL" id="JACHNU010000007">
    <property type="protein sequence ID" value="MBB4664374.1"/>
    <property type="molecule type" value="Genomic_DNA"/>
</dbReference>
<evidence type="ECO:0000256" key="2">
    <source>
        <dbReference type="ARBA" id="ARBA00022898"/>
    </source>
</evidence>
<keyword evidence="5" id="KW-0804">Transcription</keyword>
<evidence type="ECO:0000313" key="8">
    <source>
        <dbReference type="Proteomes" id="UP000585272"/>
    </source>
</evidence>
<keyword evidence="3" id="KW-0805">Transcription regulation</keyword>
<evidence type="ECO:0000256" key="4">
    <source>
        <dbReference type="ARBA" id="ARBA00023125"/>
    </source>
</evidence>
<evidence type="ECO:0000256" key="5">
    <source>
        <dbReference type="ARBA" id="ARBA00023163"/>
    </source>
</evidence>
<dbReference type="InterPro" id="IPR036388">
    <property type="entry name" value="WH-like_DNA-bd_sf"/>
</dbReference>
<gene>
    <name evidence="7" type="ORF">BDZ31_003985</name>
</gene>
<dbReference type="InterPro" id="IPR015421">
    <property type="entry name" value="PyrdxlP-dep_Trfase_major"/>
</dbReference>